<keyword evidence="1" id="KW-0812">Transmembrane</keyword>
<sequence length="305" mass="32991">MKLSPFKIVLIVSGIVLSIAVIITLIVVLTRCSSPESIEPAKNITVTDVEEALKIEWTPTSPVGTCSINYKVTVRIQNGHISASGPQPSFMLMRSLFCYSTTFIIDAIVGSTVAQIGNQTIRYEVPAPTDLQLSVSRTSGTITATWNRSPNYNSYCNVFIAGTLTRGDVNTRIIVTNDEIVTYDLYYCVETSIIIVATTFEHDLSEPLTASIPAEYPTSLGTVEDVSISVTGNAANVTWKLPVAISQCTGNLYTVRAKNVITNVETQCQGTSNCAVVLNTFCPSTEFTIRPTSVDGESVVKVYSC</sequence>
<evidence type="ECO:0000313" key="3">
    <source>
        <dbReference type="Proteomes" id="UP001458880"/>
    </source>
</evidence>
<name>A0AAW1I9I8_POPJA</name>
<organism evidence="2 3">
    <name type="scientific">Popillia japonica</name>
    <name type="common">Japanese beetle</name>
    <dbReference type="NCBI Taxonomy" id="7064"/>
    <lineage>
        <taxon>Eukaryota</taxon>
        <taxon>Metazoa</taxon>
        <taxon>Ecdysozoa</taxon>
        <taxon>Arthropoda</taxon>
        <taxon>Hexapoda</taxon>
        <taxon>Insecta</taxon>
        <taxon>Pterygota</taxon>
        <taxon>Neoptera</taxon>
        <taxon>Endopterygota</taxon>
        <taxon>Coleoptera</taxon>
        <taxon>Polyphaga</taxon>
        <taxon>Scarabaeiformia</taxon>
        <taxon>Scarabaeidae</taxon>
        <taxon>Rutelinae</taxon>
        <taxon>Popillia</taxon>
    </lineage>
</organism>
<dbReference type="AlphaFoldDB" id="A0AAW1I9I8"/>
<keyword evidence="1" id="KW-1133">Transmembrane helix</keyword>
<keyword evidence="1" id="KW-0472">Membrane</keyword>
<evidence type="ECO:0000313" key="2">
    <source>
        <dbReference type="EMBL" id="KAK9685961.1"/>
    </source>
</evidence>
<gene>
    <name evidence="2" type="ORF">QE152_g37556</name>
</gene>
<dbReference type="Proteomes" id="UP001458880">
    <property type="component" value="Unassembled WGS sequence"/>
</dbReference>
<dbReference type="EMBL" id="JASPKY010000736">
    <property type="protein sequence ID" value="KAK9685961.1"/>
    <property type="molecule type" value="Genomic_DNA"/>
</dbReference>
<evidence type="ECO:0000256" key="1">
    <source>
        <dbReference type="SAM" id="Phobius"/>
    </source>
</evidence>
<keyword evidence="3" id="KW-1185">Reference proteome</keyword>
<evidence type="ECO:0008006" key="4">
    <source>
        <dbReference type="Google" id="ProtNLM"/>
    </source>
</evidence>
<reference evidence="2 3" key="1">
    <citation type="journal article" date="2024" name="BMC Genomics">
        <title>De novo assembly and annotation of Popillia japonica's genome with initial clues to its potential as an invasive pest.</title>
        <authorList>
            <person name="Cucini C."/>
            <person name="Boschi S."/>
            <person name="Funari R."/>
            <person name="Cardaioli E."/>
            <person name="Iannotti N."/>
            <person name="Marturano G."/>
            <person name="Paoli F."/>
            <person name="Bruttini M."/>
            <person name="Carapelli A."/>
            <person name="Frati F."/>
            <person name="Nardi F."/>
        </authorList>
    </citation>
    <scope>NUCLEOTIDE SEQUENCE [LARGE SCALE GENOMIC DNA]</scope>
    <source>
        <strain evidence="2">DMR45628</strain>
    </source>
</reference>
<proteinExistence type="predicted"/>
<protein>
    <recommendedName>
        <fullName evidence="4">Fibronectin type-III domain-containing protein</fullName>
    </recommendedName>
</protein>
<accession>A0AAW1I9I8</accession>
<feature type="transmembrane region" description="Helical" evidence="1">
    <location>
        <begin position="6"/>
        <end position="29"/>
    </location>
</feature>
<comment type="caution">
    <text evidence="2">The sequence shown here is derived from an EMBL/GenBank/DDBJ whole genome shotgun (WGS) entry which is preliminary data.</text>
</comment>